<dbReference type="Proteomes" id="UP001497623">
    <property type="component" value="Unassembled WGS sequence"/>
</dbReference>
<dbReference type="InterPro" id="IPR007715">
    <property type="entry name" value="Coq4"/>
</dbReference>
<organism evidence="8 9">
    <name type="scientific">Meganyctiphanes norvegica</name>
    <name type="common">Northern krill</name>
    <name type="synonym">Thysanopoda norvegica</name>
    <dbReference type="NCBI Taxonomy" id="48144"/>
    <lineage>
        <taxon>Eukaryota</taxon>
        <taxon>Metazoa</taxon>
        <taxon>Ecdysozoa</taxon>
        <taxon>Arthropoda</taxon>
        <taxon>Crustacea</taxon>
        <taxon>Multicrustacea</taxon>
        <taxon>Malacostraca</taxon>
        <taxon>Eumalacostraca</taxon>
        <taxon>Eucarida</taxon>
        <taxon>Euphausiacea</taxon>
        <taxon>Euphausiidae</taxon>
        <taxon>Meganyctiphanes</taxon>
    </lineage>
</organism>
<sequence>MAMRMLRKFIQTNNQILIIGSRSVGNINIPTNLHTDRNVILNEEKKNMNGDINYANDEESNNNETNYEEVTSMPLYEHHIPTTCIQKSILSMGAAATALLNPWRHDMVAVLGETTGHPALKIIHRMMMEDNEGQIILQEKPRINTKSVDILALSKLPEDTLGYAYFKFLKDNNVTPDTRMPVQYVDDVDLAYVMQRYRESHDLFHTVLGMPTNMIGEVAVKWVEGLQTGLPMCISGAIFGPLRFKSKQRRKYIETYLPWALRVGANSKYLMNIYFERRWEQPLNELRDELGIEYPPEI</sequence>
<gene>
    <name evidence="8" type="ORF">MNOR_LOCUS31496</name>
</gene>
<protein>
    <recommendedName>
        <fullName evidence="7">Ubiquinone biosynthesis protein COQ4 homolog, mitochondrial</fullName>
    </recommendedName>
    <alternativeName>
        <fullName evidence="7">4-hydroxy-3-methoxy-5-polyprenylbenzoate decarboxylase</fullName>
        <ecNumber evidence="7">4.1.1.130</ecNumber>
    </alternativeName>
    <alternativeName>
        <fullName evidence="7">Coenzyme Q biosynthesis protein 4 homolog</fullName>
    </alternativeName>
</protein>
<keyword evidence="6 7" id="KW-0456">Lyase</keyword>
<dbReference type="GO" id="GO:0120539">
    <property type="term" value="F:4-hydroxy-3-methoxy-5-polyprenylbenzoate decarboxylase activity"/>
    <property type="evidence" value="ECO:0007669"/>
    <property type="project" value="UniProtKB-EC"/>
</dbReference>
<feature type="binding site" evidence="7">
    <location>
        <position position="201"/>
    </location>
    <ligand>
        <name>Zn(2+)</name>
        <dbReference type="ChEBI" id="CHEBI:29105"/>
    </ligand>
</feature>
<dbReference type="PANTHER" id="PTHR12922">
    <property type="entry name" value="UBIQUINONE BIOSYNTHESIS PROTEIN"/>
    <property type="match status" value="1"/>
</dbReference>
<dbReference type="InterPro" id="IPR027540">
    <property type="entry name" value="Coq4_euk"/>
</dbReference>
<evidence type="ECO:0000256" key="5">
    <source>
        <dbReference type="ARBA" id="ARBA00023136"/>
    </source>
</evidence>
<dbReference type="HAMAP" id="MF_03111">
    <property type="entry name" value="Coq4"/>
    <property type="match status" value="1"/>
</dbReference>
<dbReference type="Pfam" id="PF05019">
    <property type="entry name" value="Coq4"/>
    <property type="match status" value="1"/>
</dbReference>
<evidence type="ECO:0000256" key="6">
    <source>
        <dbReference type="ARBA" id="ARBA00023239"/>
    </source>
</evidence>
<feature type="binding site" evidence="7">
    <location>
        <position position="202"/>
    </location>
    <ligand>
        <name>Zn(2+)</name>
        <dbReference type="ChEBI" id="CHEBI:29105"/>
    </ligand>
</feature>
<dbReference type="PANTHER" id="PTHR12922:SF7">
    <property type="entry name" value="UBIQUINONE BIOSYNTHESIS PROTEIN COQ4 HOMOLOG, MITOCHONDRIAL"/>
    <property type="match status" value="1"/>
</dbReference>
<keyword evidence="7" id="KW-0479">Metal-binding</keyword>
<evidence type="ECO:0000313" key="8">
    <source>
        <dbReference type="EMBL" id="CAL4155353.1"/>
    </source>
</evidence>
<name>A0AAV2S3S5_MEGNR</name>
<evidence type="ECO:0000256" key="7">
    <source>
        <dbReference type="HAMAP-Rule" id="MF_03111"/>
    </source>
</evidence>
<comment type="similarity">
    <text evidence="7">Belongs to the COQ4 family.</text>
</comment>
<accession>A0AAV2S3S5</accession>
<comment type="function">
    <text evidence="7">Lyase that catalyzes the C1-decarboxylation of 4-hydroxy-3-methoxy-5-(all-trans-polyprenyl)benzoic acid into 2-methoxy-6-(all-trans-polyprenyl)phenol during ubiquinone biosynthesis.</text>
</comment>
<comment type="caution">
    <text evidence="8">The sequence shown here is derived from an EMBL/GenBank/DDBJ whole genome shotgun (WGS) entry which is preliminary data.</text>
</comment>
<keyword evidence="1 7" id="KW-0831">Ubiquinone biosynthesis</keyword>
<evidence type="ECO:0000313" key="9">
    <source>
        <dbReference type="Proteomes" id="UP001497623"/>
    </source>
</evidence>
<feature type="binding site" evidence="7">
    <location>
        <position position="217"/>
    </location>
    <ligand>
        <name>Zn(2+)</name>
        <dbReference type="ChEBI" id="CHEBI:29105"/>
    </ligand>
</feature>
<keyword evidence="5 7" id="KW-0472">Membrane</keyword>
<keyword evidence="3 7" id="KW-0862">Zinc</keyword>
<evidence type="ECO:0000256" key="4">
    <source>
        <dbReference type="ARBA" id="ARBA00023128"/>
    </source>
</evidence>
<keyword evidence="9" id="KW-1185">Reference proteome</keyword>
<comment type="subunit">
    <text evidence="7">Component of a multi-subunit COQ enzyme complex.</text>
</comment>
<dbReference type="EMBL" id="CAXKWB010040656">
    <property type="protein sequence ID" value="CAL4155353.1"/>
    <property type="molecule type" value="Genomic_DNA"/>
</dbReference>
<dbReference type="GO" id="GO:0008270">
    <property type="term" value="F:zinc ion binding"/>
    <property type="evidence" value="ECO:0007669"/>
    <property type="project" value="UniProtKB-UniRule"/>
</dbReference>
<evidence type="ECO:0000256" key="1">
    <source>
        <dbReference type="ARBA" id="ARBA00022688"/>
    </source>
</evidence>
<dbReference type="EC" id="4.1.1.130" evidence="7"/>
<keyword evidence="2 7" id="KW-0999">Mitochondrion inner membrane</keyword>
<evidence type="ECO:0000256" key="2">
    <source>
        <dbReference type="ARBA" id="ARBA00022792"/>
    </source>
</evidence>
<proteinExistence type="inferred from homology"/>
<comment type="catalytic activity">
    <reaction evidence="7">
        <text>a 4-hydroxy-3-methoxy-5-(all-trans-polyprenyl)benzoate + H(+) = a 2-methoxy-6-(all-trans-polyprenyl)phenol + CO2</text>
        <dbReference type="Rhea" id="RHEA:81179"/>
        <dbReference type="Rhea" id="RHEA-COMP:9551"/>
        <dbReference type="Rhea" id="RHEA-COMP:10931"/>
        <dbReference type="ChEBI" id="CHEBI:15378"/>
        <dbReference type="ChEBI" id="CHEBI:16526"/>
        <dbReference type="ChEBI" id="CHEBI:62731"/>
        <dbReference type="ChEBI" id="CHEBI:84443"/>
        <dbReference type="EC" id="4.1.1.130"/>
    </reaction>
</comment>
<reference evidence="8 9" key="1">
    <citation type="submission" date="2024-05" db="EMBL/GenBank/DDBJ databases">
        <authorList>
            <person name="Wallberg A."/>
        </authorList>
    </citation>
    <scope>NUCLEOTIDE SEQUENCE [LARGE SCALE GENOMIC DNA]</scope>
</reference>
<keyword evidence="4 7" id="KW-0496">Mitochondrion</keyword>
<comment type="pathway">
    <text evidence="7">Cofactor biosynthesis; ubiquinone biosynthesis.</text>
</comment>
<dbReference type="AlphaFoldDB" id="A0AAV2S3S5"/>
<feature type="binding site" evidence="7">
    <location>
        <position position="205"/>
    </location>
    <ligand>
        <name>Zn(2+)</name>
        <dbReference type="ChEBI" id="CHEBI:29105"/>
    </ligand>
</feature>
<comment type="subcellular location">
    <subcellularLocation>
        <location evidence="7">Mitochondrion inner membrane</location>
        <topology evidence="7">Peripheral membrane protein</topology>
        <orientation evidence="7">Matrix side</orientation>
    </subcellularLocation>
</comment>
<comment type="cofactor">
    <cofactor evidence="7">
        <name>Zn(2+)</name>
        <dbReference type="ChEBI" id="CHEBI:29105"/>
    </cofactor>
</comment>
<evidence type="ECO:0000256" key="3">
    <source>
        <dbReference type="ARBA" id="ARBA00022833"/>
    </source>
</evidence>
<dbReference type="GO" id="GO:0031314">
    <property type="term" value="C:extrinsic component of mitochondrial inner membrane"/>
    <property type="evidence" value="ECO:0007669"/>
    <property type="project" value="UniProtKB-UniRule"/>
</dbReference>